<dbReference type="Proteomes" id="UP000309215">
    <property type="component" value="Unassembled WGS sequence"/>
</dbReference>
<proteinExistence type="predicted"/>
<dbReference type="EMBL" id="SSMQ01000003">
    <property type="protein sequence ID" value="TKD12371.1"/>
    <property type="molecule type" value="Genomic_DNA"/>
</dbReference>
<protein>
    <submittedName>
        <fullName evidence="1">Uncharacterized protein</fullName>
    </submittedName>
</protein>
<dbReference type="RefSeq" id="WP_136927671.1">
    <property type="nucleotide sequence ID" value="NZ_SSMQ01000003.1"/>
</dbReference>
<dbReference type="AlphaFoldDB" id="A0A4U1JIA0"/>
<reference evidence="1 2" key="1">
    <citation type="submission" date="2019-04" db="EMBL/GenBank/DDBJ databases">
        <authorList>
            <person name="Li Y."/>
            <person name="Wang J."/>
        </authorList>
    </citation>
    <scope>NUCLEOTIDE SEQUENCE [LARGE SCALE GENOMIC DNA]</scope>
    <source>
        <strain evidence="1 2">DSM 14668</strain>
    </source>
</reference>
<gene>
    <name evidence="1" type="ORF">E8A74_04535</name>
</gene>
<sequence>MHILLVAYEIHIANKTGEKLEKANQRRNDILAFIRRHDHRRLSESSYAIEAHQPAEAYAKAVLELTEDDDELYIMPLVGPLMAYGRDDVHEWLEARLRRPG</sequence>
<keyword evidence="2" id="KW-1185">Reference proteome</keyword>
<evidence type="ECO:0000313" key="1">
    <source>
        <dbReference type="EMBL" id="TKD12371.1"/>
    </source>
</evidence>
<name>A0A4U1JIA0_9BACT</name>
<evidence type="ECO:0000313" key="2">
    <source>
        <dbReference type="Proteomes" id="UP000309215"/>
    </source>
</evidence>
<organism evidence="1 2">
    <name type="scientific">Polyangium fumosum</name>
    <dbReference type="NCBI Taxonomy" id="889272"/>
    <lineage>
        <taxon>Bacteria</taxon>
        <taxon>Pseudomonadati</taxon>
        <taxon>Myxococcota</taxon>
        <taxon>Polyangia</taxon>
        <taxon>Polyangiales</taxon>
        <taxon>Polyangiaceae</taxon>
        <taxon>Polyangium</taxon>
    </lineage>
</organism>
<accession>A0A4U1JIA0</accession>
<dbReference type="OrthoDB" id="2656750at2"/>
<comment type="caution">
    <text evidence="1">The sequence shown here is derived from an EMBL/GenBank/DDBJ whole genome shotgun (WGS) entry which is preliminary data.</text>
</comment>